<comment type="caution">
    <text evidence="2">The sequence shown here is derived from an EMBL/GenBank/DDBJ whole genome shotgun (WGS) entry which is preliminary data.</text>
</comment>
<evidence type="ECO:0000256" key="1">
    <source>
        <dbReference type="SAM" id="MobiDB-lite"/>
    </source>
</evidence>
<dbReference type="GeneID" id="38783033"/>
<evidence type="ECO:0000313" key="3">
    <source>
        <dbReference type="Proteomes" id="UP000287166"/>
    </source>
</evidence>
<feature type="region of interest" description="Disordered" evidence="1">
    <location>
        <begin position="58"/>
        <end position="78"/>
    </location>
</feature>
<dbReference type="Proteomes" id="UP000287166">
    <property type="component" value="Unassembled WGS sequence"/>
</dbReference>
<feature type="compositionally biased region" description="Basic and acidic residues" evidence="1">
    <location>
        <begin position="58"/>
        <end position="69"/>
    </location>
</feature>
<proteinExistence type="predicted"/>
<reference evidence="2 3" key="1">
    <citation type="journal article" date="2018" name="Sci. Rep.">
        <title>Genome sequence of the cauliflower mushroom Sparassis crispa (Hanabiratake) and its association with beneficial usage.</title>
        <authorList>
            <person name="Kiyama R."/>
            <person name="Furutani Y."/>
            <person name="Kawaguchi K."/>
            <person name="Nakanishi T."/>
        </authorList>
    </citation>
    <scope>NUCLEOTIDE SEQUENCE [LARGE SCALE GENOMIC DNA]</scope>
</reference>
<sequence length="78" mass="8240">MQASPGSEVGADSAYGSLQAMDRKRIEVGRVNARALIPAATAETTVEEISLARARFDGMAGEKKRDRADAYASLPASK</sequence>
<evidence type="ECO:0000313" key="2">
    <source>
        <dbReference type="EMBL" id="GBE86116.1"/>
    </source>
</evidence>
<name>A0A401GV92_9APHY</name>
<dbReference type="InParanoid" id="A0A401GV92"/>
<dbReference type="EMBL" id="BFAD01000008">
    <property type="protein sequence ID" value="GBE86116.1"/>
    <property type="molecule type" value="Genomic_DNA"/>
</dbReference>
<organism evidence="2 3">
    <name type="scientific">Sparassis crispa</name>
    <dbReference type="NCBI Taxonomy" id="139825"/>
    <lineage>
        <taxon>Eukaryota</taxon>
        <taxon>Fungi</taxon>
        <taxon>Dikarya</taxon>
        <taxon>Basidiomycota</taxon>
        <taxon>Agaricomycotina</taxon>
        <taxon>Agaricomycetes</taxon>
        <taxon>Polyporales</taxon>
        <taxon>Sparassidaceae</taxon>
        <taxon>Sparassis</taxon>
    </lineage>
</organism>
<protein>
    <submittedName>
        <fullName evidence="2">Uncharacterized protein</fullName>
    </submittedName>
</protein>
<dbReference type="RefSeq" id="XP_027617029.1">
    <property type="nucleotide sequence ID" value="XM_027761228.1"/>
</dbReference>
<keyword evidence="3" id="KW-1185">Reference proteome</keyword>
<gene>
    <name evidence="2" type="ORF">SCP_0806400</name>
</gene>
<accession>A0A401GV92</accession>
<dbReference type="AlphaFoldDB" id="A0A401GV92"/>